<dbReference type="Proteomes" id="UP000830055">
    <property type="component" value="Chromosome"/>
</dbReference>
<evidence type="ECO:0000313" key="1">
    <source>
        <dbReference type="EMBL" id="BDD87848.1"/>
    </source>
</evidence>
<sequence>MLIVPLCEMEYGKKQFEKRVIFPQWPYLTTLEFPGQKSNQIEVRGQDKDSPVQESGRLVGVQVLIYGTLVDLVGIA</sequence>
<evidence type="ECO:0000313" key="2">
    <source>
        <dbReference type="Proteomes" id="UP000830055"/>
    </source>
</evidence>
<name>A0ABN6M4N0_9BACT</name>
<proteinExistence type="predicted"/>
<keyword evidence="2" id="KW-1185">Reference proteome</keyword>
<protein>
    <submittedName>
        <fullName evidence="1">Uncharacterized protein</fullName>
    </submittedName>
</protein>
<dbReference type="EMBL" id="AP025516">
    <property type="protein sequence ID" value="BDD87848.1"/>
    <property type="molecule type" value="Genomic_DNA"/>
</dbReference>
<organism evidence="1 2">
    <name type="scientific">Desulfofustis limnaeus</name>
    <dbReference type="NCBI Taxonomy" id="2740163"/>
    <lineage>
        <taxon>Bacteria</taxon>
        <taxon>Pseudomonadati</taxon>
        <taxon>Thermodesulfobacteriota</taxon>
        <taxon>Desulfobulbia</taxon>
        <taxon>Desulfobulbales</taxon>
        <taxon>Desulfocapsaceae</taxon>
        <taxon>Desulfofustis</taxon>
    </lineage>
</organism>
<reference evidence="1 2" key="1">
    <citation type="submission" date="2022-01" db="EMBL/GenBank/DDBJ databases">
        <title>Desulfofustis limnae sp. nov., a novel mesophilic sulfate-reducing bacterium isolated from marsh soil.</title>
        <authorList>
            <person name="Watanabe M."/>
            <person name="Takahashi A."/>
            <person name="Kojima H."/>
            <person name="Fukui M."/>
        </authorList>
    </citation>
    <scope>NUCLEOTIDE SEQUENCE [LARGE SCALE GENOMIC DNA]</scope>
    <source>
        <strain evidence="1 2">PPLL</strain>
    </source>
</reference>
<gene>
    <name evidence="1" type="ORF">DPPLL_22130</name>
</gene>
<accession>A0ABN6M4N0</accession>